<name>A0A0D2K5P4_9CHLO</name>
<organism evidence="8 9">
    <name type="scientific">Monoraphidium neglectum</name>
    <dbReference type="NCBI Taxonomy" id="145388"/>
    <lineage>
        <taxon>Eukaryota</taxon>
        <taxon>Viridiplantae</taxon>
        <taxon>Chlorophyta</taxon>
        <taxon>core chlorophytes</taxon>
        <taxon>Chlorophyceae</taxon>
        <taxon>CS clade</taxon>
        <taxon>Sphaeropleales</taxon>
        <taxon>Selenastraceae</taxon>
        <taxon>Monoraphidium</taxon>
    </lineage>
</organism>
<feature type="compositionally biased region" description="Low complexity" evidence="6">
    <location>
        <begin position="176"/>
        <end position="201"/>
    </location>
</feature>
<gene>
    <name evidence="8" type="ORF">MNEG_2289</name>
</gene>
<dbReference type="STRING" id="145388.A0A0D2K5P4"/>
<feature type="region of interest" description="Disordered" evidence="6">
    <location>
        <begin position="130"/>
        <end position="201"/>
    </location>
</feature>
<keyword evidence="5" id="KW-0067">ATP-binding</keyword>
<dbReference type="RefSeq" id="XP_013904682.1">
    <property type="nucleotide sequence ID" value="XM_014049228.1"/>
</dbReference>
<dbReference type="InterPro" id="IPR050547">
    <property type="entry name" value="DEAD_box_RNA_helicases"/>
</dbReference>
<evidence type="ECO:0000313" key="9">
    <source>
        <dbReference type="Proteomes" id="UP000054498"/>
    </source>
</evidence>
<dbReference type="AlphaFoldDB" id="A0A0D2K5P4"/>
<protein>
    <recommendedName>
        <fullName evidence="1">RNA helicase</fullName>
        <ecNumber evidence="1">3.6.4.13</ecNumber>
    </recommendedName>
</protein>
<reference evidence="8 9" key="1">
    <citation type="journal article" date="2013" name="BMC Genomics">
        <title>Reconstruction of the lipid metabolism for the microalga Monoraphidium neglectum from its genome sequence reveals characteristics suitable for biofuel production.</title>
        <authorList>
            <person name="Bogen C."/>
            <person name="Al-Dilaimi A."/>
            <person name="Albersmeier A."/>
            <person name="Wichmann J."/>
            <person name="Grundmann M."/>
            <person name="Rupp O."/>
            <person name="Lauersen K.J."/>
            <person name="Blifernez-Klassen O."/>
            <person name="Kalinowski J."/>
            <person name="Goesmann A."/>
            <person name="Mussgnug J.H."/>
            <person name="Kruse O."/>
        </authorList>
    </citation>
    <scope>NUCLEOTIDE SEQUENCE [LARGE SCALE GENOMIC DNA]</scope>
    <source>
        <strain evidence="8 9">SAG 48.87</strain>
    </source>
</reference>
<evidence type="ECO:0000256" key="6">
    <source>
        <dbReference type="SAM" id="MobiDB-lite"/>
    </source>
</evidence>
<keyword evidence="4" id="KW-0347">Helicase</keyword>
<evidence type="ECO:0000313" key="8">
    <source>
        <dbReference type="EMBL" id="KIZ05663.1"/>
    </source>
</evidence>
<feature type="domain" description="Helicase C-terminal" evidence="7">
    <location>
        <begin position="226"/>
        <end position="393"/>
    </location>
</feature>
<feature type="region of interest" description="Disordered" evidence="6">
    <location>
        <begin position="370"/>
        <end position="410"/>
    </location>
</feature>
<dbReference type="PANTHER" id="PTHR47963">
    <property type="entry name" value="DEAD-BOX ATP-DEPENDENT RNA HELICASE 47, MITOCHONDRIAL"/>
    <property type="match status" value="1"/>
</dbReference>
<dbReference type="EC" id="3.6.4.13" evidence="1"/>
<feature type="region of interest" description="Disordered" evidence="6">
    <location>
        <begin position="40"/>
        <end position="95"/>
    </location>
</feature>
<proteinExistence type="predicted"/>
<dbReference type="GO" id="GO:0016787">
    <property type="term" value="F:hydrolase activity"/>
    <property type="evidence" value="ECO:0007669"/>
    <property type="project" value="UniProtKB-KW"/>
</dbReference>
<keyword evidence="2" id="KW-0547">Nucleotide-binding</keyword>
<dbReference type="SUPFAM" id="SSF52540">
    <property type="entry name" value="P-loop containing nucleoside triphosphate hydrolases"/>
    <property type="match status" value="1"/>
</dbReference>
<keyword evidence="9" id="KW-1185">Reference proteome</keyword>
<evidence type="ECO:0000259" key="7">
    <source>
        <dbReference type="PROSITE" id="PS51194"/>
    </source>
</evidence>
<dbReference type="Pfam" id="PF00271">
    <property type="entry name" value="Helicase_C"/>
    <property type="match status" value="1"/>
</dbReference>
<dbReference type="GO" id="GO:0005524">
    <property type="term" value="F:ATP binding"/>
    <property type="evidence" value="ECO:0007669"/>
    <property type="project" value="UniProtKB-KW"/>
</dbReference>
<dbReference type="SMART" id="SM00490">
    <property type="entry name" value="HELICc"/>
    <property type="match status" value="1"/>
</dbReference>
<accession>A0A0D2K5P4</accession>
<dbReference type="GeneID" id="25735167"/>
<dbReference type="Gene3D" id="3.40.50.300">
    <property type="entry name" value="P-loop containing nucleotide triphosphate hydrolases"/>
    <property type="match status" value="1"/>
</dbReference>
<dbReference type="InterPro" id="IPR001650">
    <property type="entry name" value="Helicase_C-like"/>
</dbReference>
<evidence type="ECO:0000256" key="4">
    <source>
        <dbReference type="ARBA" id="ARBA00022806"/>
    </source>
</evidence>
<dbReference type="InterPro" id="IPR027417">
    <property type="entry name" value="P-loop_NTPase"/>
</dbReference>
<dbReference type="CDD" id="cd18787">
    <property type="entry name" value="SF2_C_DEAD"/>
    <property type="match status" value="1"/>
</dbReference>
<dbReference type="PROSITE" id="PS51194">
    <property type="entry name" value="HELICASE_CTER"/>
    <property type="match status" value="1"/>
</dbReference>
<dbReference type="Proteomes" id="UP000054498">
    <property type="component" value="Unassembled WGS sequence"/>
</dbReference>
<feature type="compositionally biased region" description="Low complexity" evidence="6">
    <location>
        <begin position="141"/>
        <end position="165"/>
    </location>
</feature>
<evidence type="ECO:0000256" key="3">
    <source>
        <dbReference type="ARBA" id="ARBA00022801"/>
    </source>
</evidence>
<dbReference type="GO" id="GO:0003724">
    <property type="term" value="F:RNA helicase activity"/>
    <property type="evidence" value="ECO:0007669"/>
    <property type="project" value="UniProtKB-EC"/>
</dbReference>
<dbReference type="PANTHER" id="PTHR47963:SF8">
    <property type="entry name" value="ATP-DEPENDENT RNA HELICASE DEAD"/>
    <property type="match status" value="1"/>
</dbReference>
<evidence type="ECO:0000256" key="2">
    <source>
        <dbReference type="ARBA" id="ARBA00022741"/>
    </source>
</evidence>
<sequence>MEDTQALLARLSVAQAPRHQRSRLVESMDAQELLRTWQLQREQRQQQQEQQQQQQQQQEQQQQEIEPQQQQEQHSEEGQDAAPQRRAKGEFARAAEPRPLPYQLVLVGATLQPATVKAFAKWSTQDIRLVRAPGPPPAPGLVPAQEARPVAAAAPAATAQEPGAADQGPPSPETAPSPEAAPATEPAPAPETASAPETALPPNLKHTYYLVPRQTPDTAPGARVHALQRLLASKRGAGWRVLAFFETPGKVADAARRLRIGMMEAGEESSWQVSALHGDLTGQQRQQAVAGFAALGPERKLLLLSDVGALGLDLPGVHLVIQLDAPRTWKTYAHRAGRAGRMGAPGESVTVINEVQLRVLAREAARLGLKLGGAPQPTGQRPAAQPERPNKYERKRAVVSGQQQRSVRPG</sequence>
<keyword evidence="3" id="KW-0378">Hydrolase</keyword>
<evidence type="ECO:0000256" key="5">
    <source>
        <dbReference type="ARBA" id="ARBA00022840"/>
    </source>
</evidence>
<dbReference type="KEGG" id="mng:MNEG_2289"/>
<dbReference type="GO" id="GO:0003723">
    <property type="term" value="F:RNA binding"/>
    <property type="evidence" value="ECO:0007669"/>
    <property type="project" value="TreeGrafter"/>
</dbReference>
<feature type="compositionally biased region" description="Polar residues" evidence="6">
    <location>
        <begin position="400"/>
        <end position="410"/>
    </location>
</feature>
<feature type="compositionally biased region" description="Low complexity" evidence="6">
    <location>
        <begin position="40"/>
        <end position="72"/>
    </location>
</feature>
<evidence type="ECO:0000256" key="1">
    <source>
        <dbReference type="ARBA" id="ARBA00012552"/>
    </source>
</evidence>
<dbReference type="EMBL" id="KK100473">
    <property type="protein sequence ID" value="KIZ05663.1"/>
    <property type="molecule type" value="Genomic_DNA"/>
</dbReference>